<accession>A0A1V0PD54</accession>
<proteinExistence type="predicted"/>
<dbReference type="RefSeq" id="WP_063280736.1">
    <property type="nucleotide sequence ID" value="NZ_CP016746.2"/>
</dbReference>
<protein>
    <submittedName>
        <fullName evidence="1">Uncharacterized protein</fullName>
    </submittedName>
</protein>
<dbReference type="AlphaFoldDB" id="A0A1V0PD54"/>
<gene>
    <name evidence="1" type="ORF">LLJM1_04250</name>
</gene>
<name>A0A1V0PD54_LACLC</name>
<evidence type="ECO:0000313" key="2">
    <source>
        <dbReference type="Proteomes" id="UP000191806"/>
    </source>
</evidence>
<geneLocation type="plasmid" evidence="2">
    <name>pmpjm1</name>
</geneLocation>
<keyword evidence="1" id="KW-0614">Plasmid</keyword>
<sequence>MAKKTTETTETVATVEPKKILDKKHVIAKFRGFSTKRVNAELKKFVLRFSVEGQEEPLFLDKFYTTEADRNSVASLSTNKEYSIRYTEKAAISKTGEAMTTKDGKAIVNRTLWDLELSYAQKVKDADNF</sequence>
<reference evidence="1 2" key="1">
    <citation type="journal article" date="2017" name="BMC Genomics">
        <title>Comparative and functional genomics of the Lactococcus lactis taxon; insights into evolution and niche adaptation.</title>
        <authorList>
            <person name="Kelleher P."/>
            <person name="Bottacini F."/>
            <person name="Mahony J."/>
            <person name="Kilcawley K.N."/>
            <person name="van Sinderen D."/>
        </authorList>
    </citation>
    <scope>NUCLEOTIDE SEQUENCE [LARGE SCALE GENOMIC DNA]</scope>
    <source>
        <strain evidence="1 2">JM1</strain>
        <plasmid evidence="2">pmpjm1</plasmid>
    </source>
</reference>
<organism evidence="1 2">
    <name type="scientific">Lactococcus lactis subsp. cremoris</name>
    <name type="common">Streptococcus cremoris</name>
    <dbReference type="NCBI Taxonomy" id="1359"/>
    <lineage>
        <taxon>Bacteria</taxon>
        <taxon>Bacillati</taxon>
        <taxon>Bacillota</taxon>
        <taxon>Bacilli</taxon>
        <taxon>Lactobacillales</taxon>
        <taxon>Streptococcaceae</taxon>
        <taxon>Lactococcus</taxon>
    </lineage>
</organism>
<dbReference type="EMBL" id="CP016746">
    <property type="protein sequence ID" value="ARE27194.1"/>
    <property type="molecule type" value="Genomic_DNA"/>
</dbReference>
<dbReference type="Proteomes" id="UP000191806">
    <property type="component" value="Plasmid pJM1A"/>
</dbReference>
<evidence type="ECO:0000313" key="1">
    <source>
        <dbReference type="EMBL" id="ARE27194.1"/>
    </source>
</evidence>